<comment type="caution">
    <text evidence="2">The sequence shown here is derived from an EMBL/GenBank/DDBJ whole genome shotgun (WGS) entry which is preliminary data.</text>
</comment>
<dbReference type="SMART" id="SM00156">
    <property type="entry name" value="PP2Ac"/>
    <property type="match status" value="1"/>
</dbReference>
<dbReference type="EMBL" id="DRZC01000012">
    <property type="protein sequence ID" value="HHQ79979.1"/>
    <property type="molecule type" value="Genomic_DNA"/>
</dbReference>
<dbReference type="SUPFAM" id="SSF56300">
    <property type="entry name" value="Metallo-dependent phosphatases"/>
    <property type="match status" value="1"/>
</dbReference>
<protein>
    <submittedName>
        <fullName evidence="2">Serine/threonine protein phosphatase</fullName>
    </submittedName>
</protein>
<name>A0A7J3ZIW9_9CREN</name>
<proteinExistence type="predicted"/>
<dbReference type="AlphaFoldDB" id="A0A7J3ZIW9"/>
<dbReference type="InterPro" id="IPR004843">
    <property type="entry name" value="Calcineurin-like_PHP"/>
</dbReference>
<dbReference type="InterPro" id="IPR050341">
    <property type="entry name" value="PP1_catalytic_subunit"/>
</dbReference>
<feature type="domain" description="Serine/threonine specific protein phosphatases" evidence="1">
    <location>
        <begin position="115"/>
        <end position="120"/>
    </location>
</feature>
<dbReference type="InterPro" id="IPR029052">
    <property type="entry name" value="Metallo-depent_PP-like"/>
</dbReference>
<accession>A0A7J3ZIW9</accession>
<evidence type="ECO:0000313" key="2">
    <source>
        <dbReference type="EMBL" id="HHQ79979.1"/>
    </source>
</evidence>
<dbReference type="PRINTS" id="PR00114">
    <property type="entry name" value="STPHPHTASE"/>
</dbReference>
<sequence>MIREALKSNVELLVSSPERLLGFLDDVAGTLQRLYANRRIVDASLDEWDYIAVGDLHGDFDSLLKAVEEAERSRYPESARLVFLGDYVDRGEKQVETFTGVLWLLENFPESTIVLRGNHEPPPELHPYPHDFPFQLEIVYGRIAGSRLYRRFYGIFQLLPLAVLGDWGRVIFVHGGLPTRKYGRDDIGIREYLGGNSREWTEEYTEMLWNDPIESDVVSIPSPRGVGYLWGRRVTEWLRERYSVELVVRGHEPCQEGFRTNHDNTVITVFSRKGSPYYNERACIMYIPTRASASFKSSRLICW</sequence>
<evidence type="ECO:0000259" key="1">
    <source>
        <dbReference type="PROSITE" id="PS00125"/>
    </source>
</evidence>
<dbReference type="CDD" id="cd00144">
    <property type="entry name" value="MPP_PPP_family"/>
    <property type="match status" value="1"/>
</dbReference>
<dbReference type="InterPro" id="IPR006186">
    <property type="entry name" value="Ser/Thr-sp_prot-phosphatase"/>
</dbReference>
<gene>
    <name evidence="2" type="ORF">ENM78_00725</name>
</gene>
<dbReference type="Gene3D" id="3.60.21.10">
    <property type="match status" value="1"/>
</dbReference>
<dbReference type="PROSITE" id="PS00125">
    <property type="entry name" value="SER_THR_PHOSPHATASE"/>
    <property type="match status" value="1"/>
</dbReference>
<dbReference type="GO" id="GO:0016787">
    <property type="term" value="F:hydrolase activity"/>
    <property type="evidence" value="ECO:0007669"/>
    <property type="project" value="InterPro"/>
</dbReference>
<dbReference type="PANTHER" id="PTHR11668:SF496">
    <property type="entry name" value="SERINE_THREONINE-PROTEIN PHOSPHATASE"/>
    <property type="match status" value="1"/>
</dbReference>
<dbReference type="PANTHER" id="PTHR11668">
    <property type="entry name" value="SERINE/THREONINE PROTEIN PHOSPHATASE"/>
    <property type="match status" value="1"/>
</dbReference>
<organism evidence="2">
    <name type="scientific">Fervidicoccus fontis</name>
    <dbReference type="NCBI Taxonomy" id="683846"/>
    <lineage>
        <taxon>Archaea</taxon>
        <taxon>Thermoproteota</taxon>
        <taxon>Thermoprotei</taxon>
        <taxon>Fervidicoccales</taxon>
        <taxon>Fervidicoccaceae</taxon>
        <taxon>Fervidicoccus</taxon>
    </lineage>
</organism>
<dbReference type="Pfam" id="PF00149">
    <property type="entry name" value="Metallophos"/>
    <property type="match status" value="1"/>
</dbReference>
<reference evidence="2" key="1">
    <citation type="journal article" date="2020" name="mSystems">
        <title>Genome- and Community-Level Interaction Insights into Carbon Utilization and Element Cycling Functions of Hydrothermarchaeota in Hydrothermal Sediment.</title>
        <authorList>
            <person name="Zhou Z."/>
            <person name="Liu Y."/>
            <person name="Xu W."/>
            <person name="Pan J."/>
            <person name="Luo Z.H."/>
            <person name="Li M."/>
        </authorList>
    </citation>
    <scope>NUCLEOTIDE SEQUENCE [LARGE SCALE GENOMIC DNA]</scope>
    <source>
        <strain evidence="2">SpSt-1116</strain>
    </source>
</reference>